<protein>
    <submittedName>
        <fullName evidence="1">Uncharacterized protein</fullName>
    </submittedName>
</protein>
<organism evidence="1 2">
    <name type="scientific">Smallanthus sonchifolius</name>
    <dbReference type="NCBI Taxonomy" id="185202"/>
    <lineage>
        <taxon>Eukaryota</taxon>
        <taxon>Viridiplantae</taxon>
        <taxon>Streptophyta</taxon>
        <taxon>Embryophyta</taxon>
        <taxon>Tracheophyta</taxon>
        <taxon>Spermatophyta</taxon>
        <taxon>Magnoliopsida</taxon>
        <taxon>eudicotyledons</taxon>
        <taxon>Gunneridae</taxon>
        <taxon>Pentapetalae</taxon>
        <taxon>asterids</taxon>
        <taxon>campanulids</taxon>
        <taxon>Asterales</taxon>
        <taxon>Asteraceae</taxon>
        <taxon>Asteroideae</taxon>
        <taxon>Heliantheae alliance</taxon>
        <taxon>Millerieae</taxon>
        <taxon>Smallanthus</taxon>
    </lineage>
</organism>
<gene>
    <name evidence="1" type="ORF">L1987_81298</name>
</gene>
<evidence type="ECO:0000313" key="1">
    <source>
        <dbReference type="EMBL" id="KAI3687598.1"/>
    </source>
</evidence>
<proteinExistence type="predicted"/>
<dbReference type="EMBL" id="CM042044">
    <property type="protein sequence ID" value="KAI3687598.1"/>
    <property type="molecule type" value="Genomic_DNA"/>
</dbReference>
<name>A0ACB8YQ96_9ASTR</name>
<comment type="caution">
    <text evidence="1">The sequence shown here is derived from an EMBL/GenBank/DDBJ whole genome shotgun (WGS) entry which is preliminary data.</text>
</comment>
<reference evidence="1 2" key="2">
    <citation type="journal article" date="2022" name="Mol. Ecol. Resour.">
        <title>The genomes of chicory, endive, great burdock and yacon provide insights into Asteraceae paleo-polyploidization history and plant inulin production.</title>
        <authorList>
            <person name="Fan W."/>
            <person name="Wang S."/>
            <person name="Wang H."/>
            <person name="Wang A."/>
            <person name="Jiang F."/>
            <person name="Liu H."/>
            <person name="Zhao H."/>
            <person name="Xu D."/>
            <person name="Zhang Y."/>
        </authorList>
    </citation>
    <scope>NUCLEOTIDE SEQUENCE [LARGE SCALE GENOMIC DNA]</scope>
    <source>
        <strain evidence="2">cv. Yunnan</strain>
        <tissue evidence="1">Leaves</tissue>
    </source>
</reference>
<accession>A0ACB8YQ96</accession>
<sequence>MYLMNRGPNLVNWVAFILIFFGSLNTHTTAVITYQSHASLFLLTCAGSPVIPKRQKYPFEELLKLIMLDQEIIFKNQVQELHGLYAVQKLLVKGDPKYPRCELFPMKRTFTESHSVRPSQFIYDQDFGSRFRQRHLDLQLSTGNSCDDDDCEELNLSLSIGLSSNKRIKSSRNSMKNTMVYPSSPVIIDLEDSTESGSNDFLKANLHQDNLKMNGDMHQECSSLNQGSNGWHDVKRTGLVDLDLNKDQPDEYPSYDGSCGESISQTTTSLTFKGQTKPCTIDLESLPEPSSDLTEEKVINISEASKQDYATEKAALSLITISKQQTLTTNQDSGNRKENKKTTITRSLSIDSYESLVLKLEESSIEEDSVTSKAYEINELDQKENGIKLKRGRRLKDFQKDILPTLSSLSKHEIWEDIKLLEGVIRSREYKRLNKAKTGKGENSSTPVKSKRVKVNSSGQKSSIQKRK</sequence>
<evidence type="ECO:0000313" key="2">
    <source>
        <dbReference type="Proteomes" id="UP001056120"/>
    </source>
</evidence>
<keyword evidence="2" id="KW-1185">Reference proteome</keyword>
<reference evidence="2" key="1">
    <citation type="journal article" date="2022" name="Mol. Ecol. Resour.">
        <title>The genomes of chicory, endive, great burdock and yacon provide insights into Asteraceae palaeo-polyploidization history and plant inulin production.</title>
        <authorList>
            <person name="Fan W."/>
            <person name="Wang S."/>
            <person name="Wang H."/>
            <person name="Wang A."/>
            <person name="Jiang F."/>
            <person name="Liu H."/>
            <person name="Zhao H."/>
            <person name="Xu D."/>
            <person name="Zhang Y."/>
        </authorList>
    </citation>
    <scope>NUCLEOTIDE SEQUENCE [LARGE SCALE GENOMIC DNA]</scope>
    <source>
        <strain evidence="2">cv. Yunnan</strain>
    </source>
</reference>
<dbReference type="Proteomes" id="UP001056120">
    <property type="component" value="Linkage Group LG27"/>
</dbReference>